<dbReference type="RefSeq" id="WP_376978634.1">
    <property type="nucleotide sequence ID" value="NZ_JBHLSV010000004.1"/>
</dbReference>
<dbReference type="Proteomes" id="UP001589793">
    <property type="component" value="Unassembled WGS sequence"/>
</dbReference>
<gene>
    <name evidence="1" type="ORF">ACFFF6_04580</name>
</gene>
<protein>
    <recommendedName>
        <fullName evidence="3">Secreted protein</fullName>
    </recommendedName>
</protein>
<proteinExistence type="predicted"/>
<name>A0ABV6R8B1_9MICO</name>
<comment type="caution">
    <text evidence="1">The sequence shown here is derived from an EMBL/GenBank/DDBJ whole genome shotgun (WGS) entry which is preliminary data.</text>
</comment>
<dbReference type="PROSITE" id="PS51257">
    <property type="entry name" value="PROKAR_LIPOPROTEIN"/>
    <property type="match status" value="1"/>
</dbReference>
<organism evidence="1 2">
    <name type="scientific">Brachybacterium hainanense</name>
    <dbReference type="NCBI Taxonomy" id="1541174"/>
    <lineage>
        <taxon>Bacteria</taxon>
        <taxon>Bacillati</taxon>
        <taxon>Actinomycetota</taxon>
        <taxon>Actinomycetes</taxon>
        <taxon>Micrococcales</taxon>
        <taxon>Dermabacteraceae</taxon>
        <taxon>Brachybacterium</taxon>
    </lineage>
</organism>
<accession>A0ABV6R8B1</accession>
<keyword evidence="2" id="KW-1185">Reference proteome</keyword>
<evidence type="ECO:0000313" key="1">
    <source>
        <dbReference type="EMBL" id="MFC0673229.1"/>
    </source>
</evidence>
<sequence>MPRPEALIRTAVTFLAITSLTACSLFPGQSDDVPSYRVLDLPRSDVDSPPPDLLDESFDAAPESWRAASLRTGAQVYLGGTPEALCTMLVLGPEDGGLTGCDYVPAREPTYMTAPTQDGRDVVVYTVDDTVRSVEVDDVVCVAANNVVLFEGLGDGNATATIHHMDGTTSTVDFPSPELYDEASASDPVGEVECL</sequence>
<reference evidence="1 2" key="1">
    <citation type="submission" date="2024-09" db="EMBL/GenBank/DDBJ databases">
        <authorList>
            <person name="Sun Q."/>
            <person name="Mori K."/>
        </authorList>
    </citation>
    <scope>NUCLEOTIDE SEQUENCE [LARGE SCALE GENOMIC DNA]</scope>
    <source>
        <strain evidence="1 2">CICC 10874</strain>
    </source>
</reference>
<evidence type="ECO:0000313" key="2">
    <source>
        <dbReference type="Proteomes" id="UP001589793"/>
    </source>
</evidence>
<dbReference type="EMBL" id="JBHLSV010000004">
    <property type="protein sequence ID" value="MFC0673229.1"/>
    <property type="molecule type" value="Genomic_DNA"/>
</dbReference>
<evidence type="ECO:0008006" key="3">
    <source>
        <dbReference type="Google" id="ProtNLM"/>
    </source>
</evidence>